<feature type="region of interest" description="Disordered" evidence="5">
    <location>
        <begin position="579"/>
        <end position="654"/>
    </location>
</feature>
<dbReference type="Proteomes" id="UP001153069">
    <property type="component" value="Unassembled WGS sequence"/>
</dbReference>
<keyword evidence="3" id="KW-0862">Zinc</keyword>
<dbReference type="GO" id="GO:0008270">
    <property type="term" value="F:zinc ion binding"/>
    <property type="evidence" value="ECO:0007669"/>
    <property type="project" value="UniProtKB-KW"/>
</dbReference>
<keyword evidence="6" id="KW-0472">Membrane</keyword>
<dbReference type="OrthoDB" id="48997at2759"/>
<organism evidence="8 9">
    <name type="scientific">Seminavis robusta</name>
    <dbReference type="NCBI Taxonomy" id="568900"/>
    <lineage>
        <taxon>Eukaryota</taxon>
        <taxon>Sar</taxon>
        <taxon>Stramenopiles</taxon>
        <taxon>Ochrophyta</taxon>
        <taxon>Bacillariophyta</taxon>
        <taxon>Bacillariophyceae</taxon>
        <taxon>Bacillariophycidae</taxon>
        <taxon>Naviculales</taxon>
        <taxon>Naviculaceae</taxon>
        <taxon>Seminavis</taxon>
    </lineage>
</organism>
<feature type="region of interest" description="Disordered" evidence="5">
    <location>
        <begin position="1"/>
        <end position="40"/>
    </location>
</feature>
<evidence type="ECO:0000256" key="5">
    <source>
        <dbReference type="SAM" id="MobiDB-lite"/>
    </source>
</evidence>
<dbReference type="InterPro" id="IPR013083">
    <property type="entry name" value="Znf_RING/FYVE/PHD"/>
</dbReference>
<evidence type="ECO:0000313" key="9">
    <source>
        <dbReference type="Proteomes" id="UP001153069"/>
    </source>
</evidence>
<dbReference type="PANTHER" id="PTHR45969">
    <property type="entry name" value="RING ZINC FINGER PROTEIN-RELATED"/>
    <property type="match status" value="1"/>
</dbReference>
<feature type="compositionally biased region" description="Basic residues" evidence="5">
    <location>
        <begin position="640"/>
        <end position="654"/>
    </location>
</feature>
<evidence type="ECO:0000256" key="4">
    <source>
        <dbReference type="PROSITE-ProRule" id="PRU00175"/>
    </source>
</evidence>
<evidence type="ECO:0000256" key="2">
    <source>
        <dbReference type="ARBA" id="ARBA00022771"/>
    </source>
</evidence>
<dbReference type="SMART" id="SM00184">
    <property type="entry name" value="RING"/>
    <property type="match status" value="1"/>
</dbReference>
<evidence type="ECO:0000256" key="6">
    <source>
        <dbReference type="SAM" id="Phobius"/>
    </source>
</evidence>
<dbReference type="PANTHER" id="PTHR45969:SF69">
    <property type="entry name" value="FINGER DOMAIN PROTEIN, PUTATIVE (AFU_ORTHOLOGUE AFUA_3G12190)-RELATED"/>
    <property type="match status" value="1"/>
</dbReference>
<keyword evidence="1" id="KW-0479">Metal-binding</keyword>
<dbReference type="PROSITE" id="PS50089">
    <property type="entry name" value="ZF_RING_2"/>
    <property type="match status" value="1"/>
</dbReference>
<evidence type="ECO:0000313" key="8">
    <source>
        <dbReference type="EMBL" id="CAB9526903.1"/>
    </source>
</evidence>
<feature type="compositionally biased region" description="Polar residues" evidence="5">
    <location>
        <begin position="198"/>
        <end position="219"/>
    </location>
</feature>
<proteinExistence type="predicted"/>
<dbReference type="Pfam" id="PF13639">
    <property type="entry name" value="zf-RING_2"/>
    <property type="match status" value="1"/>
</dbReference>
<keyword evidence="6" id="KW-0812">Transmembrane</keyword>
<feature type="compositionally biased region" description="Low complexity" evidence="5">
    <location>
        <begin position="520"/>
        <end position="529"/>
    </location>
</feature>
<name>A0A9N8HY07_9STRA</name>
<feature type="region of interest" description="Disordered" evidence="5">
    <location>
        <begin position="502"/>
        <end position="550"/>
    </location>
</feature>
<evidence type="ECO:0000256" key="3">
    <source>
        <dbReference type="ARBA" id="ARBA00022833"/>
    </source>
</evidence>
<dbReference type="AlphaFoldDB" id="A0A9N8HY07"/>
<sequence>MSASRNNDTNDNSNIQHQQGSLGGKDYDVSNGYDNEYTDKDPASIQHEYQQRYSNSQDEGHLEHTYQQHNYTVTAAPEASADVGFGVAIISNTNNNQGNTTTMYVEPPRNWVVVGILIALIVMLWVILGGMLCYPLVRFIKRRMPVSKRRINRRYDTIEGWLITKVVRPHDEGCERIQTRYSKTQQPASLPSEESLAPTENTPTDNTATDPKQASCSTDDTADVENQVPFGISTAPCMKHAESTTTAETLLSVDSFESSCLGGDHNYDHGTEDHDENEGYNDDDDGCRECPVCMEAFVVEDVVSWSSYESCSHVYHHQCIKEWLLRHNNCPFCREIFLPVDRYQKKITMKVFKELSDLRARRAERTYFCIQDGLVTVPIASSDSNVQPSCDNNTSKRRLSDVTTKSDKDYNDISASSPAPAATNTNSTTSMILLKCGHIKAGVGGVTSDTPTAARYYSQLFKEKLKPGITKAELKKLRGDRCEKICFGEGTEILDGNEDHAMEQASSLQQQSNSDDDDNNSSSSTTTTSAPEHVAESVKSGGASVDADADADDFDGAVAETGNVEVDVEIGIVEDVQAIQSSPGSAEPTHLSATAAALDSEERTPSSSASEHALEMISPAVAICDGASSEEEEEQEGKPLARRSWRRPRRLGSF</sequence>
<dbReference type="SUPFAM" id="SSF57850">
    <property type="entry name" value="RING/U-box"/>
    <property type="match status" value="1"/>
</dbReference>
<feature type="compositionally biased region" description="Polar residues" evidence="5">
    <location>
        <begin position="180"/>
        <end position="189"/>
    </location>
</feature>
<protein>
    <submittedName>
        <fullName evidence="8">Zinc finger, C3HC4 type (RING finger)</fullName>
    </submittedName>
</protein>
<feature type="compositionally biased region" description="Low complexity" evidence="5">
    <location>
        <begin position="414"/>
        <end position="424"/>
    </location>
</feature>
<keyword evidence="2 4" id="KW-0863">Zinc-finger</keyword>
<dbReference type="InterPro" id="IPR001841">
    <property type="entry name" value="Znf_RING"/>
</dbReference>
<dbReference type="Gene3D" id="3.30.40.10">
    <property type="entry name" value="Zinc/RING finger domain, C3HC4 (zinc finger)"/>
    <property type="match status" value="1"/>
</dbReference>
<comment type="caution">
    <text evidence="8">The sequence shown here is derived from an EMBL/GenBank/DDBJ whole genome shotgun (WGS) entry which is preliminary data.</text>
</comment>
<keyword evidence="9" id="KW-1185">Reference proteome</keyword>
<feature type="region of interest" description="Disordered" evidence="5">
    <location>
        <begin position="180"/>
        <end position="221"/>
    </location>
</feature>
<feature type="compositionally biased region" description="Basic and acidic residues" evidence="5">
    <location>
        <begin position="398"/>
        <end position="411"/>
    </location>
</feature>
<accession>A0A9N8HY07</accession>
<dbReference type="GO" id="GO:0016567">
    <property type="term" value="P:protein ubiquitination"/>
    <property type="evidence" value="ECO:0007669"/>
    <property type="project" value="TreeGrafter"/>
</dbReference>
<gene>
    <name evidence="8" type="ORF">SEMRO_1908_G304770.1</name>
</gene>
<feature type="compositionally biased region" description="Polar residues" evidence="5">
    <location>
        <begin position="1"/>
        <end position="20"/>
    </location>
</feature>
<keyword evidence="6" id="KW-1133">Transmembrane helix</keyword>
<feature type="domain" description="RING-type" evidence="7">
    <location>
        <begin position="290"/>
        <end position="334"/>
    </location>
</feature>
<dbReference type="GO" id="GO:0061630">
    <property type="term" value="F:ubiquitin protein ligase activity"/>
    <property type="evidence" value="ECO:0007669"/>
    <property type="project" value="TreeGrafter"/>
</dbReference>
<feature type="compositionally biased region" description="Polar residues" evidence="5">
    <location>
        <begin position="383"/>
        <end position="393"/>
    </location>
</feature>
<evidence type="ECO:0000259" key="7">
    <source>
        <dbReference type="PROSITE" id="PS50089"/>
    </source>
</evidence>
<dbReference type="EMBL" id="CAICTM010001906">
    <property type="protein sequence ID" value="CAB9526903.1"/>
    <property type="molecule type" value="Genomic_DNA"/>
</dbReference>
<reference evidence="8" key="1">
    <citation type="submission" date="2020-06" db="EMBL/GenBank/DDBJ databases">
        <authorList>
            <consortium name="Plant Systems Biology data submission"/>
        </authorList>
    </citation>
    <scope>NUCLEOTIDE SEQUENCE</scope>
    <source>
        <strain evidence="8">D6</strain>
    </source>
</reference>
<evidence type="ECO:0000256" key="1">
    <source>
        <dbReference type="ARBA" id="ARBA00022723"/>
    </source>
</evidence>
<feature type="region of interest" description="Disordered" evidence="5">
    <location>
        <begin position="383"/>
        <end position="424"/>
    </location>
</feature>
<feature type="transmembrane region" description="Helical" evidence="6">
    <location>
        <begin position="111"/>
        <end position="140"/>
    </location>
</feature>